<evidence type="ECO:0000313" key="2">
    <source>
        <dbReference type="Proteomes" id="UP000001304"/>
    </source>
</evidence>
<gene>
    <name evidence="1" type="ordered locus">Igag_0090</name>
</gene>
<reference evidence="1 2" key="1">
    <citation type="journal article" date="2010" name="Stand. Genomic Sci.">
        <title>Complete genome sequence of Ignisphaera aggregans type strain (AQ1.S1).</title>
        <authorList>
            <person name="Goker M."/>
            <person name="Held B."/>
            <person name="Lapidus A."/>
            <person name="Nolan M."/>
            <person name="Spring S."/>
            <person name="Yasawong M."/>
            <person name="Lucas S."/>
            <person name="Glavina Del Rio T."/>
            <person name="Tice H."/>
            <person name="Cheng J.F."/>
            <person name="Goodwin L."/>
            <person name="Tapia R."/>
            <person name="Pitluck S."/>
            <person name="Liolios K."/>
            <person name="Ivanova N."/>
            <person name="Mavromatis K."/>
            <person name="Mikhailova N."/>
            <person name="Pati A."/>
            <person name="Chen A."/>
            <person name="Palaniappan K."/>
            <person name="Brambilla E."/>
            <person name="Land M."/>
            <person name="Hauser L."/>
            <person name="Chang Y.J."/>
            <person name="Jeffries C.D."/>
            <person name="Brettin T."/>
            <person name="Detter J.C."/>
            <person name="Han C."/>
            <person name="Rohde M."/>
            <person name="Sikorski J."/>
            <person name="Woyke T."/>
            <person name="Bristow J."/>
            <person name="Eisen J.A."/>
            <person name="Markowitz V."/>
            <person name="Hugenholtz P."/>
            <person name="Kyrpides N.C."/>
            <person name="Klenk H.P."/>
        </authorList>
    </citation>
    <scope>NUCLEOTIDE SEQUENCE [LARGE SCALE GENOMIC DNA]</scope>
    <source>
        <strain evidence="2">DSM 17230 / JCM 13409 / AQ1.S1</strain>
    </source>
</reference>
<sequence>MIIESIIFMGLDETSEQALENLRKASELLFNERRIKLIIIPLNTWQDPINSSIKSLPLIIINGLKAFSGYAPSIDEIKNFILRHIVFHRDEKVDMVLPAGLIYDNKMYGSVIT</sequence>
<keyword evidence="2" id="KW-1185">Reference proteome</keyword>
<dbReference type="KEGG" id="iag:Igag_0090"/>
<dbReference type="STRING" id="583356.Igag_0090"/>
<evidence type="ECO:0008006" key="3">
    <source>
        <dbReference type="Google" id="ProtNLM"/>
    </source>
</evidence>
<accession>E0SPJ9</accession>
<dbReference type="EMBL" id="CP002098">
    <property type="protein sequence ID" value="ADM26942.1"/>
    <property type="molecule type" value="Genomic_DNA"/>
</dbReference>
<protein>
    <recommendedName>
        <fullName evidence="3">Thioredoxin-like fold domain-containing protein</fullName>
    </recommendedName>
</protein>
<dbReference type="HOGENOM" id="CLU_2127794_0_0_2"/>
<proteinExistence type="predicted"/>
<organism evidence="1 2">
    <name type="scientific">Ignisphaera aggregans (strain DSM 17230 / JCM 13409 / AQ1.S1)</name>
    <dbReference type="NCBI Taxonomy" id="583356"/>
    <lineage>
        <taxon>Archaea</taxon>
        <taxon>Thermoproteota</taxon>
        <taxon>Thermoprotei</taxon>
        <taxon>Desulfurococcales</taxon>
        <taxon>Desulfurococcaceae</taxon>
        <taxon>Ignisphaera</taxon>
    </lineage>
</organism>
<dbReference type="BioCyc" id="IAGG583356:GHAH-99-MONOMER"/>
<dbReference type="AlphaFoldDB" id="E0SPJ9"/>
<dbReference type="Proteomes" id="UP000001304">
    <property type="component" value="Chromosome"/>
</dbReference>
<name>E0SPJ9_IGNAA</name>
<evidence type="ECO:0000313" key="1">
    <source>
        <dbReference type="EMBL" id="ADM26942.1"/>
    </source>
</evidence>